<protein>
    <submittedName>
        <fullName evidence="2">Uncharacterized protein</fullName>
    </submittedName>
</protein>
<proteinExistence type="predicted"/>
<sequence>MSLNASLLGRVCVCVCARALCVGKVKDCASVCVSVRERECVWSRDNKEIS</sequence>
<evidence type="ECO:0000256" key="1">
    <source>
        <dbReference type="SAM" id="SignalP"/>
    </source>
</evidence>
<dbReference type="AlphaFoldDB" id="A0A0E9TXR5"/>
<accession>A0A0E9TXR5</accession>
<evidence type="ECO:0000313" key="2">
    <source>
        <dbReference type="EMBL" id="JAH58242.1"/>
    </source>
</evidence>
<reference evidence="2" key="2">
    <citation type="journal article" date="2015" name="Fish Shellfish Immunol.">
        <title>Early steps in the European eel (Anguilla anguilla)-Vibrio vulnificus interaction in the gills: Role of the RtxA13 toxin.</title>
        <authorList>
            <person name="Callol A."/>
            <person name="Pajuelo D."/>
            <person name="Ebbesson L."/>
            <person name="Teles M."/>
            <person name="MacKenzie S."/>
            <person name="Amaro C."/>
        </authorList>
    </citation>
    <scope>NUCLEOTIDE SEQUENCE</scope>
</reference>
<reference evidence="2" key="1">
    <citation type="submission" date="2014-11" db="EMBL/GenBank/DDBJ databases">
        <authorList>
            <person name="Amaro Gonzalez C."/>
        </authorList>
    </citation>
    <scope>NUCLEOTIDE SEQUENCE</scope>
</reference>
<dbReference type="EMBL" id="GBXM01050335">
    <property type="protein sequence ID" value="JAH58242.1"/>
    <property type="molecule type" value="Transcribed_RNA"/>
</dbReference>
<name>A0A0E9TXR5_ANGAN</name>
<feature type="signal peptide" evidence="1">
    <location>
        <begin position="1"/>
        <end position="19"/>
    </location>
</feature>
<keyword evidence="1" id="KW-0732">Signal</keyword>
<feature type="chain" id="PRO_5002433262" evidence="1">
    <location>
        <begin position="20"/>
        <end position="50"/>
    </location>
</feature>
<organism evidence="2">
    <name type="scientific">Anguilla anguilla</name>
    <name type="common">European freshwater eel</name>
    <name type="synonym">Muraena anguilla</name>
    <dbReference type="NCBI Taxonomy" id="7936"/>
    <lineage>
        <taxon>Eukaryota</taxon>
        <taxon>Metazoa</taxon>
        <taxon>Chordata</taxon>
        <taxon>Craniata</taxon>
        <taxon>Vertebrata</taxon>
        <taxon>Euteleostomi</taxon>
        <taxon>Actinopterygii</taxon>
        <taxon>Neopterygii</taxon>
        <taxon>Teleostei</taxon>
        <taxon>Anguilliformes</taxon>
        <taxon>Anguillidae</taxon>
        <taxon>Anguilla</taxon>
    </lineage>
</organism>